<dbReference type="KEGG" id="trc:DYE49_00180"/>
<dbReference type="AlphaFoldDB" id="A0A7M1XJ27"/>
<protein>
    <submittedName>
        <fullName evidence="2">Uncharacterized protein</fullName>
    </submittedName>
</protein>
<evidence type="ECO:0000313" key="2">
    <source>
        <dbReference type="EMBL" id="QOS38955.1"/>
    </source>
</evidence>
<proteinExistence type="predicted"/>
<gene>
    <name evidence="2" type="ORF">DYE49_00180</name>
</gene>
<evidence type="ECO:0000313" key="3">
    <source>
        <dbReference type="Proteomes" id="UP000593591"/>
    </source>
</evidence>
<name>A0A7M1XJ27_9SPIR</name>
<evidence type="ECO:0000256" key="1">
    <source>
        <dbReference type="SAM" id="Phobius"/>
    </source>
</evidence>
<dbReference type="Proteomes" id="UP000593591">
    <property type="component" value="Chromosome"/>
</dbReference>
<keyword evidence="1" id="KW-0472">Membrane</keyword>
<organism evidence="2 3">
    <name type="scientific">Treponema rectale</name>
    <dbReference type="NCBI Taxonomy" id="744512"/>
    <lineage>
        <taxon>Bacteria</taxon>
        <taxon>Pseudomonadati</taxon>
        <taxon>Spirochaetota</taxon>
        <taxon>Spirochaetia</taxon>
        <taxon>Spirochaetales</taxon>
        <taxon>Treponemataceae</taxon>
        <taxon>Treponema</taxon>
    </lineage>
</organism>
<feature type="transmembrane region" description="Helical" evidence="1">
    <location>
        <begin position="16"/>
        <end position="42"/>
    </location>
</feature>
<keyword evidence="1" id="KW-0812">Transmembrane</keyword>
<accession>A0A7M1XJ27</accession>
<dbReference type="EMBL" id="CP031517">
    <property type="protein sequence ID" value="QOS38955.1"/>
    <property type="molecule type" value="Genomic_DNA"/>
</dbReference>
<feature type="transmembrane region" description="Helical" evidence="1">
    <location>
        <begin position="72"/>
        <end position="93"/>
    </location>
</feature>
<keyword evidence="1" id="KW-1133">Transmembrane helix</keyword>
<reference evidence="2 3" key="1">
    <citation type="submission" date="2018-08" db="EMBL/GenBank/DDBJ databases">
        <title>The first complete genome of Treponema rectale (CHPAT), a commensal spirochete of the bovine rectum.</title>
        <authorList>
            <person name="Staton G.J."/>
            <person name="Clegg S.R."/>
            <person name="Carter S.D."/>
            <person name="Radford A.D."/>
            <person name="Darby A."/>
            <person name="Hall N."/>
            <person name="Birtles R.J."/>
            <person name="Evans N.J."/>
        </authorList>
    </citation>
    <scope>NUCLEOTIDE SEQUENCE [LARGE SCALE GENOMIC DNA]</scope>
    <source>
        <strain evidence="2 3">CHPA</strain>
    </source>
</reference>
<sequence>MENTAKPKRKLYTAEIVLYSVFGAIWVLGFVFAILGVCAYNVGKLSLNPLYQMQKDFATFFHMEAGVMDFRLWGSLVMIVAMIAFLIAIFAFTNKSNQEEAARRRKEERMKILMDLDLSTKQATEALKAQENTKAAE</sequence>